<evidence type="ECO:0000256" key="1">
    <source>
        <dbReference type="HAMAP-Rule" id="MF_02088"/>
    </source>
</evidence>
<dbReference type="OrthoDB" id="7065604at2"/>
<evidence type="ECO:0000313" key="3">
    <source>
        <dbReference type="EMBL" id="QEP39935.1"/>
    </source>
</evidence>
<dbReference type="Proteomes" id="UP000322644">
    <property type="component" value="Chromosome"/>
</dbReference>
<reference evidence="3 5" key="3">
    <citation type="submission" date="2019-09" db="EMBL/GenBank/DDBJ databases">
        <title>Taxonomic note: a critical rebuttal of the proposed division of the genus Arcobacter into six genera, emended descriptions of Arcobacter anaerophilus and the genus Arcobacter, and an assessment of genus-level boundaries for Epsilonproteobacteria using in silico genomic comparator tools.</title>
        <authorList>
            <person name="On S.L.W."/>
            <person name="Miller W.G."/>
            <person name="Biggs P."/>
            <person name="Cornelius A."/>
            <person name="Vandamme P."/>
        </authorList>
    </citation>
    <scope>NUCLEOTIDE SEQUENCE [LARGE SCALE GENOMIC DNA]</scope>
    <source>
        <strain evidence="3 5">CCUG 56899</strain>
    </source>
</reference>
<accession>A0A1C0B0Y4</accession>
<dbReference type="AlphaFoldDB" id="A0A1C0B0Y4"/>
<dbReference type="EMBL" id="LDIR01000001">
    <property type="protein sequence ID" value="OCL93518.1"/>
    <property type="molecule type" value="Genomic_DNA"/>
</dbReference>
<comment type="function">
    <text evidence="1">Involved in the import of queuosine (Q) precursors, required for Q precursor salvage.</text>
</comment>
<gene>
    <name evidence="2" type="primary">yhhQ</name>
    <name evidence="2" type="ORF">AAX28_01061</name>
    <name evidence="3" type="ORF">APORC_0304</name>
</gene>
<organism evidence="3 5">
    <name type="scientific">Arcobacter porcinus</name>
    <dbReference type="NCBI Taxonomy" id="1935204"/>
    <lineage>
        <taxon>Bacteria</taxon>
        <taxon>Pseudomonadati</taxon>
        <taxon>Campylobacterota</taxon>
        <taxon>Epsilonproteobacteria</taxon>
        <taxon>Campylobacterales</taxon>
        <taxon>Arcobacteraceae</taxon>
        <taxon>Arcobacter</taxon>
    </lineage>
</organism>
<feature type="transmembrane region" description="Helical" evidence="1">
    <location>
        <begin position="120"/>
        <end position="140"/>
    </location>
</feature>
<dbReference type="NCBIfam" id="TIGR00697">
    <property type="entry name" value="queuosine precursor transporter"/>
    <property type="match status" value="1"/>
</dbReference>
<comment type="similarity">
    <text evidence="1">Belongs to the vitamin uptake transporter (VUT/ECF) (TC 2.A.88) family. Q precursor transporter subfamily.</text>
</comment>
<comment type="subcellular location">
    <subcellularLocation>
        <location evidence="1">Cell membrane</location>
        <topology evidence="1">Multi-pass membrane protein</topology>
    </subcellularLocation>
</comment>
<feature type="transmembrane region" description="Helical" evidence="1">
    <location>
        <begin position="7"/>
        <end position="25"/>
    </location>
</feature>
<keyword evidence="1" id="KW-0813">Transport</keyword>
<evidence type="ECO:0000313" key="2">
    <source>
        <dbReference type="EMBL" id="OCL93518.1"/>
    </source>
</evidence>
<dbReference type="PANTHER" id="PTHR34300:SF2">
    <property type="entry name" value="QUEUOSINE PRECURSOR TRANSPORTER-RELATED"/>
    <property type="match status" value="1"/>
</dbReference>
<keyword evidence="1" id="KW-1003">Cell membrane</keyword>
<dbReference type="RefSeq" id="WP_066170065.1">
    <property type="nucleotide sequence ID" value="NZ_CP036246.2"/>
</dbReference>
<dbReference type="InterPro" id="IPR003744">
    <property type="entry name" value="YhhQ"/>
</dbReference>
<sequence>MTKKQLILYVTIFSSLVITANYTVQFPINEWLTYGAIMFPFTFLLTDILSENFEKKEVLNVIKYGVLIAIIPTVLIAGWQIAFASLTCLVVSQYINVRIFKFLKRKFINLWWLRSNGSTLIGQFFDTSIFFILAFSFVMPFETIIKLIIGDYLIKVSLALLDMPIFYLIAIKFREKFFYKA</sequence>
<dbReference type="Pfam" id="PF02592">
    <property type="entry name" value="Vut_1"/>
    <property type="match status" value="1"/>
</dbReference>
<dbReference type="PANTHER" id="PTHR34300">
    <property type="entry name" value="QUEUOSINE PRECURSOR TRANSPORTER-RELATED"/>
    <property type="match status" value="1"/>
</dbReference>
<keyword evidence="1" id="KW-1133">Transmembrane helix</keyword>
<reference evidence="2 4" key="1">
    <citation type="submission" date="2015-05" db="EMBL/GenBank/DDBJ databases">
        <authorList>
            <person name="Rovetto F."/>
            <person name="Cocolin L."/>
            <person name="Illeghems K."/>
            <person name="Van Nieuwerburgh F."/>
            <person name="Houf K."/>
        </authorList>
    </citation>
    <scope>NUCLEOTIDE SEQUENCE [LARGE SCALE GENOMIC DNA]</scope>
    <source>
        <strain evidence="2 4">117434</strain>
    </source>
</reference>
<protein>
    <recommendedName>
        <fullName evidence="1">Probable queuosine precursor transporter</fullName>
        <shortName evidence="1">Q precursor transporter</shortName>
    </recommendedName>
</protein>
<dbReference type="KEGG" id="apoc:APORC_0304"/>
<dbReference type="HAMAP" id="MF_02088">
    <property type="entry name" value="Q_prec_transport"/>
    <property type="match status" value="1"/>
</dbReference>
<reference evidence="3 5" key="2">
    <citation type="submission" date="2019-09" db="EMBL/GenBank/DDBJ databases">
        <title>Complete genome sequencing of four Arcobacter species reveals a diverse suite of mobile elements.</title>
        <authorList>
            <person name="Miller W.G."/>
            <person name="Yee E."/>
            <person name="Bono J.L."/>
        </authorList>
    </citation>
    <scope>NUCLEOTIDE SEQUENCE [LARGE SCALE GENOMIC DNA]</scope>
    <source>
        <strain evidence="3 5">CCUG 56899</strain>
    </source>
</reference>
<dbReference type="Proteomes" id="UP000093159">
    <property type="component" value="Unassembled WGS sequence"/>
</dbReference>
<keyword evidence="1" id="KW-0812">Transmembrane</keyword>
<evidence type="ECO:0000313" key="5">
    <source>
        <dbReference type="Proteomes" id="UP000322644"/>
    </source>
</evidence>
<keyword evidence="1" id="KW-0472">Membrane</keyword>
<comment type="caution">
    <text evidence="1">Lacks conserved residue(s) required for the propagation of feature annotation.</text>
</comment>
<dbReference type="GO" id="GO:0022857">
    <property type="term" value="F:transmembrane transporter activity"/>
    <property type="evidence" value="ECO:0007669"/>
    <property type="project" value="UniProtKB-UniRule"/>
</dbReference>
<keyword evidence="4" id="KW-1185">Reference proteome</keyword>
<dbReference type="GO" id="GO:0005886">
    <property type="term" value="C:plasma membrane"/>
    <property type="evidence" value="ECO:0007669"/>
    <property type="project" value="UniProtKB-SubCell"/>
</dbReference>
<name>A0A1C0B0Y4_9BACT</name>
<proteinExistence type="inferred from homology"/>
<evidence type="ECO:0000313" key="4">
    <source>
        <dbReference type="Proteomes" id="UP000093159"/>
    </source>
</evidence>
<feature type="transmembrane region" description="Helical" evidence="1">
    <location>
        <begin position="152"/>
        <end position="171"/>
    </location>
</feature>
<dbReference type="EMBL" id="CP036246">
    <property type="protein sequence ID" value="QEP39935.1"/>
    <property type="molecule type" value="Genomic_DNA"/>
</dbReference>